<feature type="domain" description="Alpha-D-phosphohexomutase alpha/beta/alpha" evidence="10">
    <location>
        <begin position="161"/>
        <end position="260"/>
    </location>
</feature>
<keyword evidence="6" id="KW-0413">Isomerase</keyword>
<evidence type="ECO:0000256" key="4">
    <source>
        <dbReference type="ARBA" id="ARBA00022723"/>
    </source>
</evidence>
<evidence type="ECO:0000256" key="1">
    <source>
        <dbReference type="ARBA" id="ARBA00001946"/>
    </source>
</evidence>
<protein>
    <submittedName>
        <fullName evidence="12">Phosphomannomutase/phosphoglucomutase</fullName>
    </submittedName>
</protein>
<dbReference type="SUPFAM" id="SSF55957">
    <property type="entry name" value="Phosphoglucomutase, C-terminal domain"/>
    <property type="match status" value="1"/>
</dbReference>
<dbReference type="Pfam" id="PF00408">
    <property type="entry name" value="PGM_PMM_IV"/>
    <property type="match status" value="1"/>
</dbReference>
<dbReference type="InterPro" id="IPR005844">
    <property type="entry name" value="A-D-PHexomutase_a/b/a-I"/>
</dbReference>
<dbReference type="PROSITE" id="PS00710">
    <property type="entry name" value="PGM_PMM"/>
    <property type="match status" value="1"/>
</dbReference>
<evidence type="ECO:0000313" key="12">
    <source>
        <dbReference type="EMBL" id="PIR94529.1"/>
    </source>
</evidence>
<sequence length="455" mass="50589">MKNVNSSIFKAYDIRGIYEQDIDADLAFRIGQAFAVFMKTDAQKEDLNLAVARDMRLSSQILYDKVVAGIVSQGVNVTKLGMISTPTFYYGVGKLALDGGIQVSASHNPAEYNGFKLVREKAIPVSGETGIMDIRDLVIANQFQTSPNAGIVSEYQNLIDEHVDFALEHVDLDKIKSLKIVVDVANAMGGPMFEKLFAKLPCELLRLNFELDGTFPSHEADPLKDENNAQLHKKVLAMQADMGIALDGDADRIFFVTNEGVTVEPAIIRGILSQIFLRENPGAKICYDVRPGKITPDMIEEAGGVPIVTKVGHSLIKEKAREVGAVFAGESSGHFFAKLPFGFFEVPMICALKVIQELSESGKTFSDFVKPLYRYSHSGERNFEVDDKGAVFEKLRNRYGGNLQYDFDGLSFTWDDWWFNVRPSNTENKVRLNLEAVNDELMNEKVKEVSDLITS</sequence>
<evidence type="ECO:0000256" key="6">
    <source>
        <dbReference type="ARBA" id="ARBA00023235"/>
    </source>
</evidence>
<dbReference type="InterPro" id="IPR005846">
    <property type="entry name" value="A-D-PHexomutase_a/b/a-III"/>
</dbReference>
<evidence type="ECO:0000313" key="13">
    <source>
        <dbReference type="Proteomes" id="UP000229901"/>
    </source>
</evidence>
<evidence type="ECO:0000256" key="3">
    <source>
        <dbReference type="ARBA" id="ARBA00022553"/>
    </source>
</evidence>
<dbReference type="GO" id="GO:0005975">
    <property type="term" value="P:carbohydrate metabolic process"/>
    <property type="evidence" value="ECO:0007669"/>
    <property type="project" value="InterPro"/>
</dbReference>
<feature type="domain" description="Alpha-D-phosphohexomutase alpha/beta/alpha" evidence="11">
    <location>
        <begin position="272"/>
        <end position="372"/>
    </location>
</feature>
<comment type="cofactor">
    <cofactor evidence="1">
        <name>Mg(2+)</name>
        <dbReference type="ChEBI" id="CHEBI:18420"/>
    </cofactor>
</comment>
<name>A0A2H0V821_9BACT</name>
<evidence type="ECO:0000256" key="5">
    <source>
        <dbReference type="ARBA" id="ARBA00022842"/>
    </source>
</evidence>
<dbReference type="Pfam" id="PF02878">
    <property type="entry name" value="PGM_PMM_I"/>
    <property type="match status" value="1"/>
</dbReference>
<accession>A0A2H0V821</accession>
<dbReference type="InterPro" id="IPR005843">
    <property type="entry name" value="A-D-PHexomutase_C"/>
</dbReference>
<dbReference type="Pfam" id="PF02879">
    <property type="entry name" value="PGM_PMM_II"/>
    <property type="match status" value="1"/>
</dbReference>
<dbReference type="InterPro" id="IPR005841">
    <property type="entry name" value="Alpha-D-phosphohexomutase_SF"/>
</dbReference>
<evidence type="ECO:0000259" key="11">
    <source>
        <dbReference type="Pfam" id="PF02880"/>
    </source>
</evidence>
<dbReference type="InterPro" id="IPR016055">
    <property type="entry name" value="A-D-PHexomutase_a/b/a-I/II/III"/>
</dbReference>
<dbReference type="Proteomes" id="UP000229901">
    <property type="component" value="Unassembled WGS sequence"/>
</dbReference>
<dbReference type="InterPro" id="IPR005845">
    <property type="entry name" value="A-D-PHexomutase_a/b/a-II"/>
</dbReference>
<dbReference type="AlphaFoldDB" id="A0A2H0V821"/>
<evidence type="ECO:0000256" key="7">
    <source>
        <dbReference type="RuleBase" id="RU004326"/>
    </source>
</evidence>
<dbReference type="GO" id="GO:0000287">
    <property type="term" value="F:magnesium ion binding"/>
    <property type="evidence" value="ECO:0007669"/>
    <property type="project" value="InterPro"/>
</dbReference>
<dbReference type="PRINTS" id="PR00509">
    <property type="entry name" value="PGMPMM"/>
</dbReference>
<dbReference type="PANTHER" id="PTHR43771">
    <property type="entry name" value="PHOSPHOMANNOMUTASE"/>
    <property type="match status" value="1"/>
</dbReference>
<dbReference type="CDD" id="cd03089">
    <property type="entry name" value="PMM_PGM"/>
    <property type="match status" value="1"/>
</dbReference>
<dbReference type="GO" id="GO:0016868">
    <property type="term" value="F:intramolecular phosphotransferase activity"/>
    <property type="evidence" value="ECO:0007669"/>
    <property type="project" value="InterPro"/>
</dbReference>
<dbReference type="Pfam" id="PF02880">
    <property type="entry name" value="PGM_PMM_III"/>
    <property type="match status" value="1"/>
</dbReference>
<keyword evidence="3" id="KW-0597">Phosphoprotein</keyword>
<evidence type="ECO:0000259" key="9">
    <source>
        <dbReference type="Pfam" id="PF02878"/>
    </source>
</evidence>
<evidence type="ECO:0000259" key="8">
    <source>
        <dbReference type="Pfam" id="PF00408"/>
    </source>
</evidence>
<feature type="domain" description="Alpha-D-phosphohexomutase C-terminal" evidence="8">
    <location>
        <begin position="411"/>
        <end position="450"/>
    </location>
</feature>
<gene>
    <name evidence="12" type="primary">manB</name>
    <name evidence="12" type="ORF">COT97_00595</name>
</gene>
<proteinExistence type="inferred from homology"/>
<dbReference type="Gene3D" id="3.40.120.10">
    <property type="entry name" value="Alpha-D-Glucose-1,6-Bisphosphate, subunit A, domain 3"/>
    <property type="match status" value="3"/>
</dbReference>
<feature type="domain" description="Alpha-D-phosphohexomutase alpha/beta/alpha" evidence="9">
    <location>
        <begin position="8"/>
        <end position="138"/>
    </location>
</feature>
<comment type="similarity">
    <text evidence="2 7">Belongs to the phosphohexose mutase family.</text>
</comment>
<evidence type="ECO:0000256" key="2">
    <source>
        <dbReference type="ARBA" id="ARBA00010231"/>
    </source>
</evidence>
<dbReference type="SUPFAM" id="SSF53738">
    <property type="entry name" value="Phosphoglucomutase, first 3 domains"/>
    <property type="match status" value="3"/>
</dbReference>
<comment type="caution">
    <text evidence="12">The sequence shown here is derived from an EMBL/GenBank/DDBJ whole genome shotgun (WGS) entry which is preliminary data.</text>
</comment>
<dbReference type="EMBL" id="PFAP01000003">
    <property type="protein sequence ID" value="PIR94529.1"/>
    <property type="molecule type" value="Genomic_DNA"/>
</dbReference>
<keyword evidence="4 7" id="KW-0479">Metal-binding</keyword>
<dbReference type="PANTHER" id="PTHR43771:SF1">
    <property type="entry name" value="PHOSPHOMANNOMUTASE"/>
    <property type="match status" value="1"/>
</dbReference>
<dbReference type="InterPro" id="IPR016066">
    <property type="entry name" value="A-D-PHexomutase_CS"/>
</dbReference>
<reference evidence="13" key="1">
    <citation type="submission" date="2017-09" db="EMBL/GenBank/DDBJ databases">
        <title>Depth-based differentiation of microbial function through sediment-hosted aquifers and enrichment of novel symbionts in the deep terrestrial subsurface.</title>
        <authorList>
            <person name="Probst A.J."/>
            <person name="Ladd B."/>
            <person name="Jarett J.K."/>
            <person name="Geller-Mcgrath D.E."/>
            <person name="Sieber C.M.K."/>
            <person name="Emerson J.B."/>
            <person name="Anantharaman K."/>
            <person name="Thomas B.C."/>
            <person name="Malmstrom R."/>
            <person name="Stieglmeier M."/>
            <person name="Klingl A."/>
            <person name="Woyke T."/>
            <person name="Ryan C.M."/>
            <person name="Banfield J.F."/>
        </authorList>
    </citation>
    <scope>NUCLEOTIDE SEQUENCE [LARGE SCALE GENOMIC DNA]</scope>
</reference>
<keyword evidence="5 7" id="KW-0460">Magnesium</keyword>
<organism evidence="12 13">
    <name type="scientific">Candidatus Falkowbacteria bacterium CG10_big_fil_rev_8_21_14_0_10_39_11</name>
    <dbReference type="NCBI Taxonomy" id="1974565"/>
    <lineage>
        <taxon>Bacteria</taxon>
        <taxon>Candidatus Falkowiibacteriota</taxon>
    </lineage>
</organism>
<dbReference type="InterPro" id="IPR036900">
    <property type="entry name" value="A-D-PHexomutase_C_sf"/>
</dbReference>
<evidence type="ECO:0000259" key="10">
    <source>
        <dbReference type="Pfam" id="PF02879"/>
    </source>
</evidence>
<dbReference type="Gene3D" id="3.30.310.50">
    <property type="entry name" value="Alpha-D-phosphohexomutase, C-terminal domain"/>
    <property type="match status" value="1"/>
</dbReference>